<dbReference type="RefSeq" id="WP_124976990.1">
    <property type="nucleotide sequence ID" value="NZ_BFFP01000024.1"/>
</dbReference>
<reference evidence="2 3" key="1">
    <citation type="journal article" date="2019" name="Int. J. Syst. Evol. Microbiol.">
        <title>Lactobacillus salitolerans sp. nov., a novel lactic acid bacterium isolated from spent mushroom substrates.</title>
        <authorList>
            <person name="Tohno M."/>
            <person name="Tanizawa Y."/>
            <person name="Kojima Y."/>
            <person name="Sakamoto M."/>
            <person name="Nakamura Y."/>
            <person name="Ohkuma M."/>
            <person name="Kobayashi H."/>
        </authorList>
    </citation>
    <scope>NUCLEOTIDE SEQUENCE [LARGE SCALE GENOMIC DNA]</scope>
    <source>
        <strain evidence="2 3">YK43</strain>
    </source>
</reference>
<accession>A0A401IU63</accession>
<comment type="caution">
    <text evidence="2">The sequence shown here is derived from an EMBL/GenBank/DDBJ whole genome shotgun (WGS) entry which is preliminary data.</text>
</comment>
<keyword evidence="3" id="KW-1185">Reference proteome</keyword>
<dbReference type="InterPro" id="IPR011528">
    <property type="entry name" value="NERD"/>
</dbReference>
<feature type="domain" description="NERD" evidence="1">
    <location>
        <begin position="33"/>
        <end position="147"/>
    </location>
</feature>
<gene>
    <name evidence="2" type="ORF">LFYK43_14960</name>
</gene>
<organism evidence="2 3">
    <name type="scientific">Ligilactobacillus salitolerans</name>
    <dbReference type="NCBI Taxonomy" id="1808352"/>
    <lineage>
        <taxon>Bacteria</taxon>
        <taxon>Bacillati</taxon>
        <taxon>Bacillota</taxon>
        <taxon>Bacilli</taxon>
        <taxon>Lactobacillales</taxon>
        <taxon>Lactobacillaceae</taxon>
        <taxon>Ligilactobacillus</taxon>
    </lineage>
</organism>
<dbReference type="PROSITE" id="PS50965">
    <property type="entry name" value="NERD"/>
    <property type="match status" value="1"/>
</dbReference>
<evidence type="ECO:0000313" key="3">
    <source>
        <dbReference type="Proteomes" id="UP000286848"/>
    </source>
</evidence>
<dbReference type="Proteomes" id="UP000286848">
    <property type="component" value="Unassembled WGS sequence"/>
</dbReference>
<sequence length="331" mass="39576">MRSKSNEFQYLEVLNERSKLTVRERDALNACQKGYSGEVYLDQALQLVTQGAESFWDDLNLNYLGQRIQIDKLLQICSTLYLIDVKNYHGHYTYRDRTWYCNGKPTTHNIFNQIDRAHDVLARILFEQHVNLQIVKVLVFLDSTATIDVGEQTGIVTKYLWDFCDWIQKIYREQAGLPRPIGEWQKVLRPYVVEPYRQAEDFSVDPQRRLRQGIVCPKCFGNQWNDNRYFYACQRCGFCQTKEEAYVRTICDYGTFYFKKDLYKRDLEIFLGPGCNNRYLKMVLNKHFDIVQHRSTESFYKNEGVRFEYWFHDKSEYFNNIGRRVNWNADN</sequence>
<proteinExistence type="predicted"/>
<dbReference type="EMBL" id="BFFP01000024">
    <property type="protein sequence ID" value="GBG95037.1"/>
    <property type="molecule type" value="Genomic_DNA"/>
</dbReference>
<evidence type="ECO:0000313" key="2">
    <source>
        <dbReference type="EMBL" id="GBG95037.1"/>
    </source>
</evidence>
<dbReference type="Pfam" id="PF08378">
    <property type="entry name" value="NERD"/>
    <property type="match status" value="1"/>
</dbReference>
<dbReference type="AlphaFoldDB" id="A0A401IU63"/>
<evidence type="ECO:0000259" key="1">
    <source>
        <dbReference type="PROSITE" id="PS50965"/>
    </source>
</evidence>
<protein>
    <recommendedName>
        <fullName evidence="1">NERD domain-containing protein</fullName>
    </recommendedName>
</protein>
<dbReference type="OrthoDB" id="2136191at2"/>
<name>A0A401IU63_9LACO</name>